<organism evidence="1 2">
    <name type="scientific">Paraburkholderia phymatum</name>
    <dbReference type="NCBI Taxonomy" id="148447"/>
    <lineage>
        <taxon>Bacteria</taxon>
        <taxon>Pseudomonadati</taxon>
        <taxon>Pseudomonadota</taxon>
        <taxon>Betaproteobacteria</taxon>
        <taxon>Burkholderiales</taxon>
        <taxon>Burkholderiaceae</taxon>
        <taxon>Paraburkholderia</taxon>
    </lineage>
</organism>
<protein>
    <submittedName>
        <fullName evidence="1">SDR family oxidoreductase</fullName>
    </submittedName>
</protein>
<sequence length="273" mass="29127">MGQFDSKIAIVTGGSQGLGAAIAALFAERGARGIVICGRAKEKGEAKARELSQLGETIGAKVVFVQADLANVDDCRNVVATADRQFGRIDVLVNAAALTDRGTILDTDPALFDRIFATNVRAPFFLMQETIRVMLRERIEGTIVNIGSMSAKAGQPFISAYCASKGALATLTQNTAYALLRNRIRVNGLNLGWMASAGEDRIQREFHGATDGWLQQAAAAQPFGRLIDPAEAARAVAFLASDESGLMTGSIVNFDQTVWGAYENAPHPVEPLK</sequence>
<proteinExistence type="predicted"/>
<name>A0ACC6U0S6_9BURK</name>
<evidence type="ECO:0000313" key="1">
    <source>
        <dbReference type="EMBL" id="MEX3933176.1"/>
    </source>
</evidence>
<keyword evidence="2" id="KW-1185">Reference proteome</keyword>
<reference evidence="1" key="1">
    <citation type="submission" date="2024-07" db="EMBL/GenBank/DDBJ databases">
        <title>A survey of Mimosa microsymbionts across Brazilian biomes reveals a high diversity of Paraburkholderia nodulating endemic species, but also that Cupriavidus is common as a symbiont of widespread species.</title>
        <authorList>
            <person name="Rouws L."/>
            <person name="Barauna A."/>
            <person name="Beukes C."/>
            <person name="Rouws J.R.C."/>
            <person name="De Faria S.M."/>
            <person name="Gross E."/>
            <person name="Bueno Dos Reis Junior F."/>
            <person name="Simon M.F."/>
            <person name="Maluk M."/>
            <person name="Odee D.W."/>
            <person name="Kenicer G."/>
            <person name="Young J.P.W."/>
            <person name="Reis V.M."/>
            <person name="Zilli J."/>
            <person name="James E.K."/>
        </authorList>
    </citation>
    <scope>NUCLEOTIDE SEQUENCE</scope>
    <source>
        <strain evidence="1">EG181B</strain>
    </source>
</reference>
<dbReference type="Proteomes" id="UP001558850">
    <property type="component" value="Unassembled WGS sequence"/>
</dbReference>
<comment type="caution">
    <text evidence="1">The sequence shown here is derived from an EMBL/GenBank/DDBJ whole genome shotgun (WGS) entry which is preliminary data.</text>
</comment>
<gene>
    <name evidence="1" type="ORF">AB4Y32_15475</name>
</gene>
<accession>A0ACC6U0S6</accession>
<evidence type="ECO:0000313" key="2">
    <source>
        <dbReference type="Proteomes" id="UP001558850"/>
    </source>
</evidence>
<dbReference type="EMBL" id="JBFRCH010000007">
    <property type="protein sequence ID" value="MEX3933176.1"/>
    <property type="molecule type" value="Genomic_DNA"/>
</dbReference>